<dbReference type="NCBIfam" id="TIGR03863">
    <property type="entry name" value="PQQ_ABC_bind"/>
    <property type="match status" value="1"/>
</dbReference>
<evidence type="ECO:0000313" key="6">
    <source>
        <dbReference type="Proteomes" id="UP000503004"/>
    </source>
</evidence>
<sequence>MVLLQADGAAAARRAPPPAPQRSAVPAATPQPAQILTLAYLGQRADTTVVPPYFDPVVTDRGIQGARLGLADDNTTGRFTRQEFAIAETLLAPGDEAEAAFKRLVAAGRRFILADLKPEVLQRLSALPEARDILLLDIASRDDALRGESCAPNVLHLLPSRAMRADALSQYLVKKKWTRWFLAVGPAPEDRLFADALKRSAKRFGMKIVTEKNWEHTFDDRRTPESEVPVFTQGSDYDVLLVADEAGLFGDALLYRTWRPRLVAGTQGLVAAAWHHTLESWGAIQLQNRFREQAGRRMTEVDYGAWLAVRAIGEAATRTRSLEFEAIRAYLLGDHFALAGFKGVPLSFRRWDGQLRQPVLLAQERSLVAVAPVEGFAHPKNELDSLGYDEPETQCRAKK</sequence>
<evidence type="ECO:0000259" key="4">
    <source>
        <dbReference type="Pfam" id="PF13458"/>
    </source>
</evidence>
<dbReference type="EMBL" id="CP046565">
    <property type="protein sequence ID" value="QJD31415.1"/>
    <property type="molecule type" value="Genomic_DNA"/>
</dbReference>
<name>A0A858QCG9_9GAMM</name>
<dbReference type="CDD" id="cd06268">
    <property type="entry name" value="PBP1_ABC_transporter_LIVBP-like"/>
    <property type="match status" value="1"/>
</dbReference>
<dbReference type="AlphaFoldDB" id="A0A858QCG9"/>
<dbReference type="PANTHER" id="PTHR30483">
    <property type="entry name" value="LEUCINE-SPECIFIC-BINDING PROTEIN"/>
    <property type="match status" value="1"/>
</dbReference>
<evidence type="ECO:0000256" key="3">
    <source>
        <dbReference type="SAM" id="MobiDB-lite"/>
    </source>
</evidence>
<comment type="similarity">
    <text evidence="1">Belongs to the leucine-binding protein family.</text>
</comment>
<gene>
    <name evidence="5" type="ORF">GNH96_11315</name>
</gene>
<organism evidence="5 6">
    <name type="scientific">Methylococcus geothermalis</name>
    <dbReference type="NCBI Taxonomy" id="2681310"/>
    <lineage>
        <taxon>Bacteria</taxon>
        <taxon>Pseudomonadati</taxon>
        <taxon>Pseudomonadota</taxon>
        <taxon>Gammaproteobacteria</taxon>
        <taxon>Methylococcales</taxon>
        <taxon>Methylococcaceae</taxon>
        <taxon>Methylococcus</taxon>
    </lineage>
</organism>
<evidence type="ECO:0000313" key="5">
    <source>
        <dbReference type="EMBL" id="QJD31415.1"/>
    </source>
</evidence>
<evidence type="ECO:0000256" key="1">
    <source>
        <dbReference type="ARBA" id="ARBA00010062"/>
    </source>
</evidence>
<dbReference type="InterPro" id="IPR028082">
    <property type="entry name" value="Peripla_BP_I"/>
</dbReference>
<feature type="domain" description="Leucine-binding protein" evidence="4">
    <location>
        <begin position="95"/>
        <end position="212"/>
    </location>
</feature>
<dbReference type="InterPro" id="IPR028081">
    <property type="entry name" value="Leu-bd"/>
</dbReference>
<dbReference type="KEGG" id="metu:GNH96_11315"/>
<protein>
    <submittedName>
        <fullName evidence="5">ABC transporter substrate-binding protein</fullName>
    </submittedName>
</protein>
<proteinExistence type="inferred from homology"/>
<dbReference type="Pfam" id="PF13458">
    <property type="entry name" value="Peripla_BP_6"/>
    <property type="match status" value="1"/>
</dbReference>
<dbReference type="InterPro" id="IPR022478">
    <property type="entry name" value="ABC_transptr_sub-bd_PQQ"/>
</dbReference>
<accession>A0A858QCG9</accession>
<dbReference type="Proteomes" id="UP000503004">
    <property type="component" value="Chromosome"/>
</dbReference>
<keyword evidence="6" id="KW-1185">Reference proteome</keyword>
<reference evidence="6" key="1">
    <citation type="submission" date="2019-12" db="EMBL/GenBank/DDBJ databases">
        <authorList>
            <person name="Awala S.I."/>
            <person name="Rhee S.K."/>
        </authorList>
    </citation>
    <scope>NUCLEOTIDE SEQUENCE [LARGE SCALE GENOMIC DNA]</scope>
    <source>
        <strain evidence="6">IM1</strain>
    </source>
</reference>
<keyword evidence="2" id="KW-0732">Signal</keyword>
<evidence type="ECO:0000256" key="2">
    <source>
        <dbReference type="ARBA" id="ARBA00022729"/>
    </source>
</evidence>
<dbReference type="InterPro" id="IPR051010">
    <property type="entry name" value="BCAA_transport"/>
</dbReference>
<dbReference type="Gene3D" id="3.40.50.2300">
    <property type="match status" value="2"/>
</dbReference>
<dbReference type="PANTHER" id="PTHR30483:SF6">
    <property type="entry name" value="PERIPLASMIC BINDING PROTEIN OF ABC TRANSPORTER FOR NATURAL AMINO ACIDS"/>
    <property type="match status" value="1"/>
</dbReference>
<dbReference type="SUPFAM" id="SSF53822">
    <property type="entry name" value="Periplasmic binding protein-like I"/>
    <property type="match status" value="1"/>
</dbReference>
<feature type="region of interest" description="Disordered" evidence="3">
    <location>
        <begin position="1"/>
        <end position="28"/>
    </location>
</feature>